<evidence type="ECO:0000313" key="2">
    <source>
        <dbReference type="Proteomes" id="UP000005244"/>
    </source>
</evidence>
<organism evidence="1 2">
    <name type="scientific">Peptoanaerobacter stomatis</name>
    <dbReference type="NCBI Taxonomy" id="796937"/>
    <lineage>
        <taxon>Bacteria</taxon>
        <taxon>Bacillati</taxon>
        <taxon>Bacillota</taxon>
        <taxon>Clostridia</taxon>
        <taxon>Peptostreptococcales</taxon>
        <taxon>Filifactoraceae</taxon>
        <taxon>Peptoanaerobacter</taxon>
    </lineage>
</organism>
<sequence length="61" mass="7245">MVLRTKKAKSNESLENKGKEAFNKYVDYLYKLPSFELTKEEKSYIEKISSTFENIKRFKSS</sequence>
<dbReference type="EMBL" id="ALNK01000015">
    <property type="protein sequence ID" value="EJU23462.1"/>
    <property type="molecule type" value="Genomic_DNA"/>
</dbReference>
<dbReference type="Proteomes" id="UP000005244">
    <property type="component" value="Unassembled WGS sequence"/>
</dbReference>
<comment type="caution">
    <text evidence="1">The sequence shown here is derived from an EMBL/GenBank/DDBJ whole genome shotgun (WGS) entry which is preliminary data.</text>
</comment>
<accession>J5WPH5</accession>
<keyword evidence="2" id="KW-1185">Reference proteome</keyword>
<gene>
    <name evidence="1" type="ORF">HMPREF1143_2049</name>
</gene>
<name>J5WPH5_9FIRM</name>
<proteinExistence type="predicted"/>
<evidence type="ECO:0000313" key="1">
    <source>
        <dbReference type="EMBL" id="EJU23462.1"/>
    </source>
</evidence>
<reference evidence="1 2" key="1">
    <citation type="submission" date="2012-07" db="EMBL/GenBank/DDBJ databases">
        <authorList>
            <person name="Durkin A.S."/>
            <person name="McCorrison J."/>
            <person name="Torralba M."/>
            <person name="Gillis M."/>
            <person name="Methe B."/>
            <person name="Sutton G."/>
            <person name="Nelson K.E."/>
        </authorList>
    </citation>
    <scope>NUCLEOTIDE SEQUENCE [LARGE SCALE GENOMIC DNA]</scope>
    <source>
        <strain evidence="1 2">OBRC8</strain>
    </source>
</reference>
<protein>
    <submittedName>
        <fullName evidence="1">Uncharacterized protein</fullName>
    </submittedName>
</protein>
<dbReference type="RefSeq" id="WP_009530653.1">
    <property type="nucleotide sequence ID" value="NZ_ALNK01000015.1"/>
</dbReference>
<dbReference type="AlphaFoldDB" id="J5WPH5"/>